<dbReference type="EMBL" id="JAIWIU010000202">
    <property type="protein sequence ID" value="MCA2018786.1"/>
    <property type="molecule type" value="Genomic_DNA"/>
</dbReference>
<comment type="caution">
    <text evidence="7">The sequence shown here is derived from an EMBL/GenBank/DDBJ whole genome shotgun (WGS) entry which is preliminary data.</text>
</comment>
<proteinExistence type="predicted"/>
<dbReference type="Pfam" id="PF04932">
    <property type="entry name" value="Wzy_C"/>
    <property type="match status" value="1"/>
</dbReference>
<organism evidence="7 8">
    <name type="scientific">Vibrio tritonius</name>
    <dbReference type="NCBI Taxonomy" id="1435069"/>
    <lineage>
        <taxon>Bacteria</taxon>
        <taxon>Pseudomonadati</taxon>
        <taxon>Pseudomonadota</taxon>
        <taxon>Gammaproteobacteria</taxon>
        <taxon>Vibrionales</taxon>
        <taxon>Vibrionaceae</taxon>
        <taxon>Vibrio</taxon>
    </lineage>
</organism>
<name>A0ABS7YV68_9VIBR</name>
<evidence type="ECO:0000313" key="8">
    <source>
        <dbReference type="Proteomes" id="UP001199044"/>
    </source>
</evidence>
<evidence type="ECO:0000256" key="5">
    <source>
        <dbReference type="SAM" id="Phobius"/>
    </source>
</evidence>
<evidence type="ECO:0000256" key="3">
    <source>
        <dbReference type="ARBA" id="ARBA00022989"/>
    </source>
</evidence>
<feature type="transmembrane region" description="Helical" evidence="5">
    <location>
        <begin position="7"/>
        <end position="28"/>
    </location>
</feature>
<feature type="transmembrane region" description="Helical" evidence="5">
    <location>
        <begin position="82"/>
        <end position="101"/>
    </location>
</feature>
<protein>
    <submittedName>
        <fullName evidence="7">O-antigen ligase family protein</fullName>
    </submittedName>
</protein>
<comment type="subcellular location">
    <subcellularLocation>
        <location evidence="1">Membrane</location>
        <topology evidence="1">Multi-pass membrane protein</topology>
    </subcellularLocation>
</comment>
<keyword evidence="3 5" id="KW-1133">Transmembrane helix</keyword>
<evidence type="ECO:0000256" key="2">
    <source>
        <dbReference type="ARBA" id="ARBA00022692"/>
    </source>
</evidence>
<dbReference type="PANTHER" id="PTHR37422:SF13">
    <property type="entry name" value="LIPOPOLYSACCHARIDE BIOSYNTHESIS PROTEIN PA4999-RELATED"/>
    <property type="match status" value="1"/>
</dbReference>
<dbReference type="GO" id="GO:0016874">
    <property type="term" value="F:ligase activity"/>
    <property type="evidence" value="ECO:0007669"/>
    <property type="project" value="UniProtKB-KW"/>
</dbReference>
<feature type="transmembrane region" description="Helical" evidence="5">
    <location>
        <begin position="48"/>
        <end position="70"/>
    </location>
</feature>
<feature type="transmembrane region" description="Helical" evidence="5">
    <location>
        <begin position="305"/>
        <end position="323"/>
    </location>
</feature>
<dbReference type="Proteomes" id="UP001199044">
    <property type="component" value="Unassembled WGS sequence"/>
</dbReference>
<dbReference type="PANTHER" id="PTHR37422">
    <property type="entry name" value="TEICHURONIC ACID BIOSYNTHESIS PROTEIN TUAE"/>
    <property type="match status" value="1"/>
</dbReference>
<dbReference type="InterPro" id="IPR007016">
    <property type="entry name" value="O-antigen_ligase-rel_domated"/>
</dbReference>
<feature type="transmembrane region" description="Helical" evidence="5">
    <location>
        <begin position="107"/>
        <end position="126"/>
    </location>
</feature>
<feature type="transmembrane region" description="Helical" evidence="5">
    <location>
        <begin position="274"/>
        <end position="293"/>
    </location>
</feature>
<feature type="non-terminal residue" evidence="7">
    <location>
        <position position="1"/>
    </location>
</feature>
<evidence type="ECO:0000256" key="4">
    <source>
        <dbReference type="ARBA" id="ARBA00023136"/>
    </source>
</evidence>
<feature type="transmembrane region" description="Helical" evidence="5">
    <location>
        <begin position="135"/>
        <end position="156"/>
    </location>
</feature>
<keyword evidence="8" id="KW-1185">Reference proteome</keyword>
<evidence type="ECO:0000256" key="1">
    <source>
        <dbReference type="ARBA" id="ARBA00004141"/>
    </source>
</evidence>
<reference evidence="8" key="1">
    <citation type="submission" date="2023-07" db="EMBL/GenBank/DDBJ databases">
        <title>Molecular identification of indigenous halophilic bacteria isolated from red sea cost, biodegradation of synthetic dyes and assessment of degraded metabolite toxicity.</title>
        <authorList>
            <person name="Chaieb K."/>
            <person name="Altayb H.N."/>
        </authorList>
    </citation>
    <scope>NUCLEOTIDE SEQUENCE [LARGE SCALE GENOMIC DNA]</scope>
    <source>
        <strain evidence="8">K20</strain>
    </source>
</reference>
<evidence type="ECO:0000313" key="7">
    <source>
        <dbReference type="EMBL" id="MCA2018786.1"/>
    </source>
</evidence>
<dbReference type="InterPro" id="IPR051533">
    <property type="entry name" value="WaaL-like"/>
</dbReference>
<dbReference type="RefSeq" id="WP_225252092.1">
    <property type="nucleotide sequence ID" value="NZ_JAIWIU010000202.1"/>
</dbReference>
<gene>
    <name evidence="7" type="ORF">LDJ79_21920</name>
</gene>
<keyword evidence="7" id="KW-0436">Ligase</keyword>
<accession>A0ABS7YV68</accession>
<feature type="domain" description="O-antigen ligase-related" evidence="6">
    <location>
        <begin position="92"/>
        <end position="256"/>
    </location>
</feature>
<keyword evidence="4 5" id="KW-0472">Membrane</keyword>
<sequence>KGKPKLIITLFIMFMAGFILGAIIKSPFINEFMTGINGSRVDFNIKNAQYTSMFSGICFLFSLFMTSLTIKIRNKKNRYLSCLFLVFFLVSSLFFFTMTMISQSRMVFLGVLVVIALFPIIFKISFSDSGYKKLIYLYFATFIVIIILGFFTLPLLEKRIDSGEITAVVSALKLDFNNIPMSSAGIRINSWIEAFHWISQYPLFGIGDRGSAIVIITSKMFADRIDEAYTTIVGLRHLHSFHMDTLVCYGIFGFLVLNGTYFVMLRSLIRIRSVVLNANYWIMLAICVVVYWLTINAFESFNFRTYGVLTHNVFMAGLYSFALTHRLFPTLSDETNNENSGSCQ</sequence>
<evidence type="ECO:0000259" key="6">
    <source>
        <dbReference type="Pfam" id="PF04932"/>
    </source>
</evidence>
<keyword evidence="2 5" id="KW-0812">Transmembrane</keyword>
<feature type="transmembrane region" description="Helical" evidence="5">
    <location>
        <begin position="241"/>
        <end position="262"/>
    </location>
</feature>